<gene>
    <name evidence="2" type="ORF">L484_006030</name>
</gene>
<evidence type="ECO:0008006" key="4">
    <source>
        <dbReference type="Google" id="ProtNLM"/>
    </source>
</evidence>
<accession>W9QEH9</accession>
<proteinExistence type="predicted"/>
<dbReference type="EMBL" id="KE343491">
    <property type="protein sequence ID" value="EXB30480.1"/>
    <property type="molecule type" value="Genomic_DNA"/>
</dbReference>
<dbReference type="Proteomes" id="UP000030645">
    <property type="component" value="Unassembled WGS sequence"/>
</dbReference>
<keyword evidence="1" id="KW-0732">Signal</keyword>
<sequence>MKNSRVVLLMIVCISLYAEDAYSLPWWKHIRPLPPPNMSAGSPLPAPGEPGFKPQLPNWFHPPTADEIARCKAARDDKAKWKPCLDEGLEQRRKGIFTPGPVCCSIYAGIVDACYSKFPPQIQDLIYPPSTREHCSQYLSPN</sequence>
<name>W9QEH9_9ROSA</name>
<evidence type="ECO:0000313" key="2">
    <source>
        <dbReference type="EMBL" id="EXB30480.1"/>
    </source>
</evidence>
<reference evidence="3" key="1">
    <citation type="submission" date="2013-01" db="EMBL/GenBank/DDBJ databases">
        <title>Draft Genome Sequence of a Mulberry Tree, Morus notabilis C.K. Schneid.</title>
        <authorList>
            <person name="He N."/>
            <person name="Zhao S."/>
        </authorList>
    </citation>
    <scope>NUCLEOTIDE SEQUENCE</scope>
</reference>
<evidence type="ECO:0000313" key="3">
    <source>
        <dbReference type="Proteomes" id="UP000030645"/>
    </source>
</evidence>
<evidence type="ECO:0000256" key="1">
    <source>
        <dbReference type="SAM" id="SignalP"/>
    </source>
</evidence>
<feature type="signal peptide" evidence="1">
    <location>
        <begin position="1"/>
        <end position="23"/>
    </location>
</feature>
<feature type="chain" id="PRO_5004927517" description="Prolamin-like domain-containing protein" evidence="1">
    <location>
        <begin position="24"/>
        <end position="142"/>
    </location>
</feature>
<protein>
    <recommendedName>
        <fullName evidence="4">Prolamin-like domain-containing protein</fullName>
    </recommendedName>
</protein>
<organism evidence="2 3">
    <name type="scientific">Morus notabilis</name>
    <dbReference type="NCBI Taxonomy" id="981085"/>
    <lineage>
        <taxon>Eukaryota</taxon>
        <taxon>Viridiplantae</taxon>
        <taxon>Streptophyta</taxon>
        <taxon>Embryophyta</taxon>
        <taxon>Tracheophyta</taxon>
        <taxon>Spermatophyta</taxon>
        <taxon>Magnoliopsida</taxon>
        <taxon>eudicotyledons</taxon>
        <taxon>Gunneridae</taxon>
        <taxon>Pentapetalae</taxon>
        <taxon>rosids</taxon>
        <taxon>fabids</taxon>
        <taxon>Rosales</taxon>
        <taxon>Moraceae</taxon>
        <taxon>Moreae</taxon>
        <taxon>Morus</taxon>
    </lineage>
</organism>
<dbReference type="AlphaFoldDB" id="W9QEH9"/>
<keyword evidence="3" id="KW-1185">Reference proteome</keyword>